<dbReference type="Proteomes" id="UP001138802">
    <property type="component" value="Unassembled WGS sequence"/>
</dbReference>
<keyword evidence="1" id="KW-0472">Membrane</keyword>
<dbReference type="RefSeq" id="WP_200388190.1">
    <property type="nucleotide sequence ID" value="NZ_NRSD01000012.1"/>
</dbReference>
<keyword evidence="1" id="KW-0812">Transmembrane</keyword>
<dbReference type="InterPro" id="IPR025746">
    <property type="entry name" value="PilX_N_dom"/>
</dbReference>
<dbReference type="Pfam" id="PF14341">
    <property type="entry name" value="PilX_N"/>
    <property type="match status" value="1"/>
</dbReference>
<dbReference type="AlphaFoldDB" id="A0A9X0WJN2"/>
<evidence type="ECO:0000313" key="4">
    <source>
        <dbReference type="Proteomes" id="UP001138802"/>
    </source>
</evidence>
<gene>
    <name evidence="3" type="ORF">CKO25_12155</name>
</gene>
<proteinExistence type="predicted"/>
<feature type="domain" description="Type 4 fimbrial biogenesis protein PilX N-terminal" evidence="2">
    <location>
        <begin position="15"/>
        <end position="65"/>
    </location>
</feature>
<dbReference type="EMBL" id="NRSD01000012">
    <property type="protein sequence ID" value="MBK1645382.1"/>
    <property type="molecule type" value="Genomic_DNA"/>
</dbReference>
<reference evidence="3 4" key="1">
    <citation type="journal article" date="2020" name="Microorganisms">
        <title>Osmotic Adaptation and Compatible Solute Biosynthesis of Phototrophic Bacteria as Revealed from Genome Analyses.</title>
        <authorList>
            <person name="Imhoff J.F."/>
            <person name="Rahn T."/>
            <person name="Kunzel S."/>
            <person name="Keller A."/>
            <person name="Neulinger S.C."/>
        </authorList>
    </citation>
    <scope>NUCLEOTIDE SEQUENCE [LARGE SCALE GENOMIC DNA]</scope>
    <source>
        <strain evidence="3 4">DSM 21303</strain>
    </source>
</reference>
<name>A0A9X0WJN2_9GAMM</name>
<keyword evidence="1" id="KW-1133">Transmembrane helix</keyword>
<sequence length="352" mass="37947">MPIRQTHMNHTAQNGAITLLVGLMLLMASSILTLGVVRLGIMEQRMANNELRAKEAHQAAQAGLEFARSQPLPRAGEETNTFPQPSLIEASGDYRYQVLVRHDHIESCTRVRAHAQALDQDGIAHPNISAVVSECQEPASLLRTGFAGGAPPLVVNGCLGRITGNPRIHPNRCDEEQTHEANPVCQPIALVSSQGMTCLETGHLDLNEGVVVAEGFSGSAWDYLFALDQASMRALADIPDSGVHWITARTSWRGATGSPEQPVILIFDQAAGCPKFLGNTTLYGIIYYAEPSECDNQGWGAVTVHGSVILEGSLGALNANTELRHWSLLSHAGPLARAGSRLSRPGSWRDWD</sequence>
<protein>
    <recommendedName>
        <fullName evidence="2">Type 4 fimbrial biogenesis protein PilX N-terminal domain-containing protein</fullName>
    </recommendedName>
</protein>
<organism evidence="3 4">
    <name type="scientific">Thiocapsa imhoffii</name>
    <dbReference type="NCBI Taxonomy" id="382777"/>
    <lineage>
        <taxon>Bacteria</taxon>
        <taxon>Pseudomonadati</taxon>
        <taxon>Pseudomonadota</taxon>
        <taxon>Gammaproteobacteria</taxon>
        <taxon>Chromatiales</taxon>
        <taxon>Chromatiaceae</taxon>
        <taxon>Thiocapsa</taxon>
    </lineage>
</organism>
<keyword evidence="4" id="KW-1185">Reference proteome</keyword>
<comment type="caution">
    <text evidence="3">The sequence shown here is derived from an EMBL/GenBank/DDBJ whole genome shotgun (WGS) entry which is preliminary data.</text>
</comment>
<evidence type="ECO:0000256" key="1">
    <source>
        <dbReference type="SAM" id="Phobius"/>
    </source>
</evidence>
<evidence type="ECO:0000259" key="2">
    <source>
        <dbReference type="Pfam" id="PF14341"/>
    </source>
</evidence>
<feature type="transmembrane region" description="Helical" evidence="1">
    <location>
        <begin position="16"/>
        <end position="37"/>
    </location>
</feature>
<evidence type="ECO:0000313" key="3">
    <source>
        <dbReference type="EMBL" id="MBK1645382.1"/>
    </source>
</evidence>
<accession>A0A9X0WJN2</accession>